<dbReference type="OrthoDB" id="3365660at2"/>
<evidence type="ECO:0000313" key="4">
    <source>
        <dbReference type="Proteomes" id="UP000320876"/>
    </source>
</evidence>
<dbReference type="AlphaFoldDB" id="A0A542DRS8"/>
<proteinExistence type="inferred from homology"/>
<keyword evidence="4" id="KW-1185">Reference proteome</keyword>
<reference evidence="3 4" key="1">
    <citation type="submission" date="2019-06" db="EMBL/GenBank/DDBJ databases">
        <title>Sequencing the genomes of 1000 actinobacteria strains.</title>
        <authorList>
            <person name="Klenk H.-P."/>
        </authorList>
    </citation>
    <scope>NUCLEOTIDE SEQUENCE [LARGE SCALE GENOMIC DNA]</scope>
    <source>
        <strain evidence="3 4">DSM 45679</strain>
    </source>
</reference>
<dbReference type="SUPFAM" id="SSF55961">
    <property type="entry name" value="Bet v1-like"/>
    <property type="match status" value="1"/>
</dbReference>
<comment type="similarity">
    <text evidence="1">Belongs to the AHA1 family.</text>
</comment>
<evidence type="ECO:0000256" key="1">
    <source>
        <dbReference type="ARBA" id="ARBA00006817"/>
    </source>
</evidence>
<dbReference type="Pfam" id="PF08327">
    <property type="entry name" value="AHSA1"/>
    <property type="match status" value="1"/>
</dbReference>
<accession>A0A542DRS8</accession>
<sequence>MSDVVEQTVRIEARPETVWEFFTDPELLAQWWGPAEVEPRPGGLLRVPMLDGPRPVMRGEFVEFVPYERIVFTFGWEDTPGAPAIDPGASLVEVTLVPEDGGTVLTLRHSGLPAELTGETGAGWAGLLRGLSRVAGAPRPPA</sequence>
<protein>
    <submittedName>
        <fullName evidence="3">Uncharacterized protein YndB with AHSA1/START domain</fullName>
    </submittedName>
</protein>
<name>A0A542DRS8_AMYCI</name>
<organism evidence="3 4">
    <name type="scientific">Amycolatopsis cihanbeyliensis</name>
    <dbReference type="NCBI Taxonomy" id="1128664"/>
    <lineage>
        <taxon>Bacteria</taxon>
        <taxon>Bacillati</taxon>
        <taxon>Actinomycetota</taxon>
        <taxon>Actinomycetes</taxon>
        <taxon>Pseudonocardiales</taxon>
        <taxon>Pseudonocardiaceae</taxon>
        <taxon>Amycolatopsis</taxon>
    </lineage>
</organism>
<dbReference type="CDD" id="cd07814">
    <property type="entry name" value="SRPBCC_CalC_Aha1-like"/>
    <property type="match status" value="1"/>
</dbReference>
<gene>
    <name evidence="3" type="ORF">FB471_5664</name>
</gene>
<dbReference type="InterPro" id="IPR023393">
    <property type="entry name" value="START-like_dom_sf"/>
</dbReference>
<feature type="domain" description="Activator of Hsp90 ATPase homologue 1/2-like C-terminal" evidence="2">
    <location>
        <begin position="13"/>
        <end position="134"/>
    </location>
</feature>
<evidence type="ECO:0000313" key="3">
    <source>
        <dbReference type="EMBL" id="TQJ05823.1"/>
    </source>
</evidence>
<dbReference type="InterPro" id="IPR013538">
    <property type="entry name" value="ASHA1/2-like_C"/>
</dbReference>
<comment type="caution">
    <text evidence="3">The sequence shown here is derived from an EMBL/GenBank/DDBJ whole genome shotgun (WGS) entry which is preliminary data.</text>
</comment>
<dbReference type="RefSeq" id="WP_142001298.1">
    <property type="nucleotide sequence ID" value="NZ_VFML01000001.1"/>
</dbReference>
<dbReference type="EMBL" id="VFML01000001">
    <property type="protein sequence ID" value="TQJ05823.1"/>
    <property type="molecule type" value="Genomic_DNA"/>
</dbReference>
<dbReference type="Gene3D" id="3.30.530.20">
    <property type="match status" value="1"/>
</dbReference>
<dbReference type="Proteomes" id="UP000320876">
    <property type="component" value="Unassembled WGS sequence"/>
</dbReference>
<evidence type="ECO:0000259" key="2">
    <source>
        <dbReference type="Pfam" id="PF08327"/>
    </source>
</evidence>